<dbReference type="InterPro" id="IPR032686">
    <property type="entry name" value="PFO_beta_C"/>
</dbReference>
<evidence type="ECO:0000259" key="11">
    <source>
        <dbReference type="Pfam" id="PF12367"/>
    </source>
</evidence>
<dbReference type="InterPro" id="IPR011766">
    <property type="entry name" value="TPP_enzyme_TPP-bd"/>
</dbReference>
<feature type="domain" description="Thiamine pyrophosphate enzyme TPP-binding" evidence="10">
    <location>
        <begin position="51"/>
        <end position="195"/>
    </location>
</feature>
<comment type="cofactor">
    <cofactor evidence="2">
        <name>thiamine diphosphate</name>
        <dbReference type="ChEBI" id="CHEBI:58937"/>
    </cofactor>
</comment>
<evidence type="ECO:0000256" key="3">
    <source>
        <dbReference type="ARBA" id="ARBA00001966"/>
    </source>
</evidence>
<comment type="cofactor">
    <cofactor evidence="3">
        <name>[4Fe-4S] cluster</name>
        <dbReference type="ChEBI" id="CHEBI:49883"/>
    </cofactor>
</comment>
<comment type="cofactor">
    <cofactor evidence="1">
        <name>Mg(2+)</name>
        <dbReference type="ChEBI" id="CHEBI:18420"/>
    </cofactor>
</comment>
<feature type="domain" description="Pyruvate ferredoxin oxidoreductase beta subunit C-terminal" evidence="11">
    <location>
        <begin position="199"/>
        <end position="261"/>
    </location>
</feature>
<keyword evidence="4" id="KW-0479">Metal-binding</keyword>
<organism evidence="12 13">
    <name type="scientific">Propionispira arboris</name>
    <dbReference type="NCBI Taxonomy" id="84035"/>
    <lineage>
        <taxon>Bacteria</taxon>
        <taxon>Bacillati</taxon>
        <taxon>Bacillota</taxon>
        <taxon>Negativicutes</taxon>
        <taxon>Selenomonadales</taxon>
        <taxon>Selenomonadaceae</taxon>
        <taxon>Propionispira</taxon>
    </lineage>
</organism>
<dbReference type="GO" id="GO:0016625">
    <property type="term" value="F:oxidoreductase activity, acting on the aldehyde or oxo group of donors, iron-sulfur protein as acceptor"/>
    <property type="evidence" value="ECO:0007669"/>
    <property type="project" value="UniProtKB-ARBA"/>
</dbReference>
<evidence type="ECO:0000256" key="5">
    <source>
        <dbReference type="ARBA" id="ARBA00022842"/>
    </source>
</evidence>
<dbReference type="GO" id="GO:0030976">
    <property type="term" value="F:thiamine pyrophosphate binding"/>
    <property type="evidence" value="ECO:0007669"/>
    <property type="project" value="InterPro"/>
</dbReference>
<evidence type="ECO:0000313" key="12">
    <source>
        <dbReference type="EMBL" id="SEJ45124.1"/>
    </source>
</evidence>
<keyword evidence="13" id="KW-1185">Reference proteome</keyword>
<evidence type="ECO:0000256" key="2">
    <source>
        <dbReference type="ARBA" id="ARBA00001964"/>
    </source>
</evidence>
<sequence length="285" mass="31481">MSDTSKEFCMYETAWCPGCGNFGIIKCLKQALEELNKDPHEVLLMAGIGQAAKTPQYLKTNSFSGLHGRSLPAAIAAKIANNNLTIVVNTGEGDSYGEGGNHFIHNIRRNVDISHFVHDNQVYGLTKGQASPTSSEGFVTGVQTEGSMNTPFNPLMMAIAAGAGFVARSFSGDPVQLVELMKKAILYKGYALVDILQPCVTFNKINTFAYYKKRVYHLDESYDPHDKMAAIQKALEFGDKIPTGIIYQEQKQTFYDKNKVLSTAIPLCEQKLDPSLLEKYSQEFI</sequence>
<dbReference type="CDD" id="cd03375">
    <property type="entry name" value="TPP_OGFOR"/>
    <property type="match status" value="1"/>
</dbReference>
<dbReference type="InterPro" id="IPR051457">
    <property type="entry name" value="2-oxoacid:Fd_oxidoreductase"/>
</dbReference>
<proteinExistence type="predicted"/>
<dbReference type="EMBL" id="FNZK01000008">
    <property type="protein sequence ID" value="SEJ45124.1"/>
    <property type="molecule type" value="Genomic_DNA"/>
</dbReference>
<gene>
    <name evidence="12" type="ORF">SAMN05660742_1086</name>
</gene>
<keyword evidence="6" id="KW-0560">Oxidoreductase</keyword>
<evidence type="ECO:0000256" key="1">
    <source>
        <dbReference type="ARBA" id="ARBA00001946"/>
    </source>
</evidence>
<dbReference type="PANTHER" id="PTHR48084:SF4">
    <property type="entry name" value="2-OXOGLUTARATE OXIDOREDUCTASE SUBUNIT KORB"/>
    <property type="match status" value="1"/>
</dbReference>
<keyword evidence="8" id="KW-0411">Iron-sulfur</keyword>
<dbReference type="Pfam" id="PF02775">
    <property type="entry name" value="TPP_enzyme_C"/>
    <property type="match status" value="1"/>
</dbReference>
<evidence type="ECO:0000259" key="10">
    <source>
        <dbReference type="Pfam" id="PF02775"/>
    </source>
</evidence>
<evidence type="ECO:0000256" key="8">
    <source>
        <dbReference type="ARBA" id="ARBA00023014"/>
    </source>
</evidence>
<evidence type="ECO:0000313" key="13">
    <source>
        <dbReference type="Proteomes" id="UP000199662"/>
    </source>
</evidence>
<dbReference type="RefSeq" id="WP_091831060.1">
    <property type="nucleotide sequence ID" value="NZ_FNZK01000008.1"/>
</dbReference>
<dbReference type="GO" id="GO:0045333">
    <property type="term" value="P:cellular respiration"/>
    <property type="evidence" value="ECO:0007669"/>
    <property type="project" value="UniProtKB-ARBA"/>
</dbReference>
<dbReference type="GO" id="GO:0046872">
    <property type="term" value="F:metal ion binding"/>
    <property type="evidence" value="ECO:0007669"/>
    <property type="project" value="UniProtKB-KW"/>
</dbReference>
<reference evidence="12 13" key="1">
    <citation type="submission" date="2016-10" db="EMBL/GenBank/DDBJ databases">
        <authorList>
            <person name="de Groot N.N."/>
        </authorList>
    </citation>
    <scope>NUCLEOTIDE SEQUENCE [LARGE SCALE GENOMIC DNA]</scope>
    <source>
        <strain evidence="12 13">DSM 2179</strain>
    </source>
</reference>
<evidence type="ECO:0000256" key="4">
    <source>
        <dbReference type="ARBA" id="ARBA00022723"/>
    </source>
</evidence>
<keyword evidence="9" id="KW-0786">Thiamine pyrophosphate</keyword>
<dbReference type="Gene3D" id="3.40.50.970">
    <property type="match status" value="1"/>
</dbReference>
<keyword evidence="5" id="KW-0460">Magnesium</keyword>
<dbReference type="GO" id="GO:0051536">
    <property type="term" value="F:iron-sulfur cluster binding"/>
    <property type="evidence" value="ECO:0007669"/>
    <property type="project" value="UniProtKB-KW"/>
</dbReference>
<dbReference type="STRING" id="84035.SAMN05660742_1086"/>
<evidence type="ECO:0000256" key="7">
    <source>
        <dbReference type="ARBA" id="ARBA00023004"/>
    </source>
</evidence>
<dbReference type="SUPFAM" id="SSF52518">
    <property type="entry name" value="Thiamin diphosphate-binding fold (THDP-binding)"/>
    <property type="match status" value="1"/>
</dbReference>
<dbReference type="InterPro" id="IPR029061">
    <property type="entry name" value="THDP-binding"/>
</dbReference>
<keyword evidence="7" id="KW-0408">Iron</keyword>
<evidence type="ECO:0000256" key="9">
    <source>
        <dbReference type="ARBA" id="ARBA00023052"/>
    </source>
</evidence>
<dbReference type="InterPro" id="IPR011896">
    <property type="entry name" value="OFOB"/>
</dbReference>
<protein>
    <submittedName>
        <fullName evidence="12">2-oxoglutarate ferredoxin oxidoreductase subunit beta</fullName>
    </submittedName>
</protein>
<dbReference type="Pfam" id="PF12367">
    <property type="entry name" value="PFO_beta_C"/>
    <property type="match status" value="1"/>
</dbReference>
<dbReference type="NCBIfam" id="TIGR02177">
    <property type="entry name" value="PorB_KorB"/>
    <property type="match status" value="1"/>
</dbReference>
<name>A0A1H6YZ84_9FIRM</name>
<evidence type="ECO:0000256" key="6">
    <source>
        <dbReference type="ARBA" id="ARBA00023002"/>
    </source>
</evidence>
<dbReference type="Proteomes" id="UP000199662">
    <property type="component" value="Unassembled WGS sequence"/>
</dbReference>
<accession>A0A1H6YZ84</accession>
<dbReference type="AlphaFoldDB" id="A0A1H6YZ84"/>
<dbReference type="PANTHER" id="PTHR48084">
    <property type="entry name" value="2-OXOGLUTARATE OXIDOREDUCTASE SUBUNIT KORB-RELATED"/>
    <property type="match status" value="1"/>
</dbReference>